<comment type="caution">
    <text evidence="1">The sequence shown here is derived from an EMBL/GenBank/DDBJ whole genome shotgun (WGS) entry which is preliminary data.</text>
</comment>
<evidence type="ECO:0000313" key="2">
    <source>
        <dbReference type="Proteomes" id="UP001165101"/>
    </source>
</evidence>
<name>A0ACB5TPH0_CANBO</name>
<proteinExistence type="predicted"/>
<organism evidence="1 2">
    <name type="scientific">Candida boidinii</name>
    <name type="common">Yeast</name>
    <dbReference type="NCBI Taxonomy" id="5477"/>
    <lineage>
        <taxon>Eukaryota</taxon>
        <taxon>Fungi</taxon>
        <taxon>Dikarya</taxon>
        <taxon>Ascomycota</taxon>
        <taxon>Saccharomycotina</taxon>
        <taxon>Pichiomycetes</taxon>
        <taxon>Pichiales</taxon>
        <taxon>Pichiaceae</taxon>
        <taxon>Ogataea</taxon>
        <taxon>Ogataea/Candida clade</taxon>
    </lineage>
</organism>
<dbReference type="Proteomes" id="UP001165101">
    <property type="component" value="Unassembled WGS sequence"/>
</dbReference>
<reference evidence="1" key="1">
    <citation type="submission" date="2023-04" db="EMBL/GenBank/DDBJ databases">
        <title>Candida boidinii NBRC 1967.</title>
        <authorList>
            <person name="Ichikawa N."/>
            <person name="Sato H."/>
            <person name="Tonouchi N."/>
        </authorList>
    </citation>
    <scope>NUCLEOTIDE SEQUENCE</scope>
    <source>
        <strain evidence="1">NBRC 1967</strain>
    </source>
</reference>
<sequence length="464" mass="52444">MGIAGLLPTLKTIQDNTTLERYRGKTLAIDSYAWLHRSVFACSQDIVLGKPTQAYIKYFVKKIQMLEFFQIKPYFVFDGDYLPRKANTESERESRRLEYKKLAITAHAKGNKKLSFGYFQKACDVTPEMAKALIDLFKQMKIDYVVAPYEADSQMVYLEKLGLVDGIISEDSDLLVFGCKTLITKLNDKGSCIEIRKENFSKITSSSIGSLNDDQLRLMATISGCDYTKGIPGIGMVKAVNFVKKYQTYDRLIMGLNFEGKWCIPADFEEEYNKAIIAFKHQIVFNPLTKTATHLNDINAEMEDNKFLQDSDYLISCTGELFANDMKTHILIAKGDLHPHTKEPLISREILVGSSATSMKSQSLIATATATAMSSNIKSFKSSVTDSNLMSVNSTKMDSVLEETVQVNTVQRTWSTPNELLIVSLKIKFCTKIKKTKYKDLKLFPRQLPILNQFQILLNVHSQS</sequence>
<keyword evidence="2" id="KW-1185">Reference proteome</keyword>
<gene>
    <name evidence="1" type="ORF">Cboi01_000263900</name>
</gene>
<protein>
    <submittedName>
        <fullName evidence="1">Unnamed protein product</fullName>
    </submittedName>
</protein>
<evidence type="ECO:0000313" key="1">
    <source>
        <dbReference type="EMBL" id="GME92214.1"/>
    </source>
</evidence>
<dbReference type="EMBL" id="BSXV01001239">
    <property type="protein sequence ID" value="GME92214.1"/>
    <property type="molecule type" value="Genomic_DNA"/>
</dbReference>
<accession>A0ACB5TPH0</accession>